<protein>
    <submittedName>
        <fullName evidence="3">Uncharacterized mitochondrial protein AtMg00810-like</fullName>
    </submittedName>
</protein>
<dbReference type="GeneID" id="120282822"/>
<dbReference type="SUPFAM" id="SSF56672">
    <property type="entry name" value="DNA/RNA polymerases"/>
    <property type="match status" value="1"/>
</dbReference>
<dbReference type="Proteomes" id="UP001515500">
    <property type="component" value="Chromosome 18"/>
</dbReference>
<dbReference type="InterPro" id="IPR013103">
    <property type="entry name" value="RVT_2"/>
</dbReference>
<gene>
    <name evidence="3" type="primary">LOC120282822</name>
</gene>
<accession>A0AB40D1R6</accession>
<dbReference type="AlphaFoldDB" id="A0AB40D1R6"/>
<organism evidence="2 3">
    <name type="scientific">Dioscorea cayennensis subsp. rotundata</name>
    <name type="common">White Guinea yam</name>
    <name type="synonym">Dioscorea rotundata</name>
    <dbReference type="NCBI Taxonomy" id="55577"/>
    <lineage>
        <taxon>Eukaryota</taxon>
        <taxon>Viridiplantae</taxon>
        <taxon>Streptophyta</taxon>
        <taxon>Embryophyta</taxon>
        <taxon>Tracheophyta</taxon>
        <taxon>Spermatophyta</taxon>
        <taxon>Magnoliopsida</taxon>
        <taxon>Liliopsida</taxon>
        <taxon>Dioscoreales</taxon>
        <taxon>Dioscoreaceae</taxon>
        <taxon>Dioscorea</taxon>
    </lineage>
</organism>
<proteinExistence type="predicted"/>
<reference evidence="3" key="1">
    <citation type="submission" date="2025-08" db="UniProtKB">
        <authorList>
            <consortium name="RefSeq"/>
        </authorList>
    </citation>
    <scope>IDENTIFICATION</scope>
</reference>
<evidence type="ECO:0000313" key="2">
    <source>
        <dbReference type="Proteomes" id="UP001515500"/>
    </source>
</evidence>
<name>A0AB40D1R6_DIOCR</name>
<keyword evidence="2" id="KW-1185">Reference proteome</keyword>
<dbReference type="RefSeq" id="XP_039145599.1">
    <property type="nucleotide sequence ID" value="XM_039289665.1"/>
</dbReference>
<evidence type="ECO:0000259" key="1">
    <source>
        <dbReference type="Pfam" id="PF07727"/>
    </source>
</evidence>
<evidence type="ECO:0000313" key="3">
    <source>
        <dbReference type="RefSeq" id="XP_039145599.1"/>
    </source>
</evidence>
<dbReference type="Pfam" id="PF07727">
    <property type="entry name" value="RVT_2"/>
    <property type="match status" value="1"/>
</dbReference>
<feature type="domain" description="Reverse transcriptase Ty1/copia-type" evidence="1">
    <location>
        <begin position="4"/>
        <end position="91"/>
    </location>
</feature>
<dbReference type="InterPro" id="IPR043502">
    <property type="entry name" value="DNA/RNA_pol_sf"/>
</dbReference>
<sequence>MKQHKEGKAILACVYVDDIIYTSSSKEMMIEFKRDMMKTYEMTDLGKLHYFLGLEVKQDDEGIFVSQAEYLEDLLKQCNMNGCRSEPTPMVYNLKLQVKDDSGHTDGRQYRTLIGKLMYLTRPA</sequence>